<organism evidence="1 2">
    <name type="scientific">Ascaris lumbricoides</name>
    <name type="common">Giant roundworm</name>
    <dbReference type="NCBI Taxonomy" id="6252"/>
    <lineage>
        <taxon>Eukaryota</taxon>
        <taxon>Metazoa</taxon>
        <taxon>Ecdysozoa</taxon>
        <taxon>Nematoda</taxon>
        <taxon>Chromadorea</taxon>
        <taxon>Rhabditida</taxon>
        <taxon>Spirurina</taxon>
        <taxon>Ascaridomorpha</taxon>
        <taxon>Ascaridoidea</taxon>
        <taxon>Ascarididae</taxon>
        <taxon>Ascaris</taxon>
    </lineage>
</organism>
<name>A0A0M3HNN3_ASCLU</name>
<reference evidence="2" key="1">
    <citation type="submission" date="2017-02" db="UniProtKB">
        <authorList>
            <consortium name="WormBaseParasite"/>
        </authorList>
    </citation>
    <scope>IDENTIFICATION</scope>
</reference>
<dbReference type="WBParaSite" id="ALUE_0000332701-mRNA-1">
    <property type="protein sequence ID" value="ALUE_0000332701-mRNA-1"/>
    <property type="gene ID" value="ALUE_0000332701"/>
</dbReference>
<evidence type="ECO:0000313" key="1">
    <source>
        <dbReference type="Proteomes" id="UP000036681"/>
    </source>
</evidence>
<keyword evidence="1" id="KW-1185">Reference proteome</keyword>
<accession>A0A0M3HNN3</accession>
<dbReference type="InterPro" id="IPR019265">
    <property type="entry name" value="RTRAF"/>
</dbReference>
<proteinExistence type="predicted"/>
<sequence length="297" mass="32976">MSRRKLEILGYAADSVDYEGKTVPYSVILFQIPTTFLSGSLLIQSQKKCWLCGDGNVEVLFSSDPDQVHELIEWLEDHHIRRYKIEDRTGIRATDLEVWQPAMSKYLLDLGCTLVLGEAPLKEIIDWLLDHAIALLYSANKQAQSLTSKALLEIREERDRRQRASDPLNSLDFHSDAAKAGIESLRSLLGIAAYPDPDVVLKASCKAVSNLSDEAIAEANKKNKAGAAQPMVMQLSRFDMGMLSSKDGGVDAAVRALRLNHLENLREVQTEINEAIVAVQELTADPKTDKRLGKVGF</sequence>
<evidence type="ECO:0000313" key="2">
    <source>
        <dbReference type="WBParaSite" id="ALUE_0000332701-mRNA-1"/>
    </source>
</evidence>
<dbReference type="Pfam" id="PF10036">
    <property type="entry name" value="RLL"/>
    <property type="match status" value="1"/>
</dbReference>
<dbReference type="Proteomes" id="UP000036681">
    <property type="component" value="Unplaced"/>
</dbReference>
<dbReference type="AlphaFoldDB" id="A0A0M3HNN3"/>
<protein>
    <submittedName>
        <fullName evidence="2">Terminase</fullName>
    </submittedName>
</protein>
<dbReference type="PANTHER" id="PTHR15924">
    <property type="entry name" value="CLE"/>
    <property type="match status" value="1"/>
</dbReference>